<dbReference type="EMBL" id="AMFJ01000888">
    <property type="protein sequence ID" value="EKE26226.1"/>
    <property type="molecule type" value="Genomic_DNA"/>
</dbReference>
<name>K2F574_9BACT</name>
<evidence type="ECO:0000313" key="1">
    <source>
        <dbReference type="EMBL" id="EKE26226.1"/>
    </source>
</evidence>
<sequence length="177" mass="20672">MLDNKKLLAIKDFIISAEKSVSSAKKILATMIDSKDLKKDPDFLETNDLHSYDSWEDKIVEWVFTWESMLGSDWSIYPIPQNYASKSHLTQWSKLKAIIKPDWKIQYKIIEEIEHETKMWILTKNKDKYQVIAEWKTYNVLLAAVTYLKAEIGDNVAIRVPKWKDATFAAIESIMPK</sequence>
<dbReference type="AlphaFoldDB" id="K2F574"/>
<dbReference type="GO" id="GO:0005840">
    <property type="term" value="C:ribosome"/>
    <property type="evidence" value="ECO:0007669"/>
    <property type="project" value="UniProtKB-KW"/>
</dbReference>
<comment type="caution">
    <text evidence="1">The sequence shown here is derived from an EMBL/GenBank/DDBJ whole genome shotgun (WGS) entry which is preliminary data.</text>
</comment>
<protein>
    <submittedName>
        <fullName evidence="1">50S ribosomal protein L7/L12</fullName>
    </submittedName>
</protein>
<reference evidence="1" key="1">
    <citation type="journal article" date="2012" name="Science">
        <title>Fermentation, hydrogen, and sulfur metabolism in multiple uncultivated bacterial phyla.</title>
        <authorList>
            <person name="Wrighton K.C."/>
            <person name="Thomas B.C."/>
            <person name="Sharon I."/>
            <person name="Miller C.S."/>
            <person name="Castelle C.J."/>
            <person name="VerBerkmoes N.C."/>
            <person name="Wilkins M.J."/>
            <person name="Hettich R.L."/>
            <person name="Lipton M.S."/>
            <person name="Williams K.H."/>
            <person name="Long P.E."/>
            <person name="Banfield J.F."/>
        </authorList>
    </citation>
    <scope>NUCLEOTIDE SEQUENCE [LARGE SCALE GENOMIC DNA]</scope>
</reference>
<keyword evidence="1" id="KW-0689">Ribosomal protein</keyword>
<gene>
    <name evidence="1" type="ORF">ACD_4C00372G0002</name>
</gene>
<organism evidence="1">
    <name type="scientific">uncultured bacterium</name>
    <name type="common">gcode 4</name>
    <dbReference type="NCBI Taxonomy" id="1234023"/>
    <lineage>
        <taxon>Bacteria</taxon>
        <taxon>environmental samples</taxon>
    </lineage>
</organism>
<proteinExistence type="predicted"/>
<keyword evidence="1" id="KW-0687">Ribonucleoprotein</keyword>
<accession>K2F574</accession>